<dbReference type="Pfam" id="PF06468">
    <property type="entry name" value="Spond_N"/>
    <property type="match status" value="2"/>
</dbReference>
<dbReference type="Proteomes" id="UP001249851">
    <property type="component" value="Unassembled WGS sequence"/>
</dbReference>
<dbReference type="InterPro" id="IPR009465">
    <property type="entry name" value="Spondin_N"/>
</dbReference>
<keyword evidence="3" id="KW-1185">Reference proteome</keyword>
<organism evidence="2 3">
    <name type="scientific">Acropora cervicornis</name>
    <name type="common">Staghorn coral</name>
    <dbReference type="NCBI Taxonomy" id="6130"/>
    <lineage>
        <taxon>Eukaryota</taxon>
        <taxon>Metazoa</taxon>
        <taxon>Cnidaria</taxon>
        <taxon>Anthozoa</taxon>
        <taxon>Hexacorallia</taxon>
        <taxon>Scleractinia</taxon>
        <taxon>Astrocoeniina</taxon>
        <taxon>Acroporidae</taxon>
        <taxon>Acropora</taxon>
    </lineage>
</organism>
<dbReference type="PANTHER" id="PTHR11311:SF15">
    <property type="entry name" value="SPONDIN-2"/>
    <property type="match status" value="1"/>
</dbReference>
<protein>
    <submittedName>
        <fullName evidence="2">Spondin-2</fullName>
    </submittedName>
</protein>
<accession>A0AAD9VAI1</accession>
<reference evidence="2" key="2">
    <citation type="journal article" date="2023" name="Science">
        <title>Genomic signatures of disease resistance in endangered staghorn corals.</title>
        <authorList>
            <person name="Vollmer S.V."/>
            <person name="Selwyn J.D."/>
            <person name="Despard B.A."/>
            <person name="Roesel C.L."/>
        </authorList>
    </citation>
    <scope>NUCLEOTIDE SEQUENCE</scope>
    <source>
        <strain evidence="2">K2</strain>
    </source>
</reference>
<dbReference type="InterPro" id="IPR051418">
    <property type="entry name" value="Spondin/Thrombospondin_T1"/>
</dbReference>
<proteinExistence type="predicted"/>
<evidence type="ECO:0000313" key="3">
    <source>
        <dbReference type="Proteomes" id="UP001249851"/>
    </source>
</evidence>
<evidence type="ECO:0000259" key="1">
    <source>
        <dbReference type="PROSITE" id="PS51020"/>
    </source>
</evidence>
<dbReference type="InterPro" id="IPR038678">
    <property type="entry name" value="Spondin_N_sf"/>
</dbReference>
<dbReference type="AlphaFoldDB" id="A0AAD9VAI1"/>
<dbReference type="GO" id="GO:0007155">
    <property type="term" value="P:cell adhesion"/>
    <property type="evidence" value="ECO:0007669"/>
    <property type="project" value="TreeGrafter"/>
</dbReference>
<comment type="caution">
    <text evidence="2">The sequence shown here is derived from an EMBL/GenBank/DDBJ whole genome shotgun (WGS) entry which is preliminary data.</text>
</comment>
<reference evidence="2" key="1">
    <citation type="journal article" date="2023" name="G3 (Bethesda)">
        <title>Whole genome assembly and annotation of the endangered Caribbean coral Acropora cervicornis.</title>
        <authorList>
            <person name="Selwyn J.D."/>
            <person name="Vollmer S.V."/>
        </authorList>
    </citation>
    <scope>NUCLEOTIDE SEQUENCE</scope>
    <source>
        <strain evidence="2">K2</strain>
    </source>
</reference>
<sequence length="369" mass="40590">MTQKTAWKMFKTPSPIQGTEHVMNLPVEVTKDFPLVSLITMIAPSPDWFTGIFNVDLCDSATGKWLDNKTLSMLQPWDAGTDNGTKFNSTDLPTTPMGYISLITTAHDTPFMNSPMGMIPTFGKVMIQRRNKPQMTMCSGEATYKVEFQAMWSQQTHPNGFPSNAHFSPLVGATHTYKYKFWSPMTRSSPGVKMVAETGATTTLYNEIKSYQKTGFVYMAYKAPGTINSPTGMWSMMISAKDMYSKVSLITMIAPSPDWFVGVDSYELCGADGKWKESGMMELPAWDAGTDSGMNFASDNSPTMPYDVITQITSSSNTVIRDDANKPFAKVMFTLQSAPTGSTSTSKAQSQSVLSILALVCPAILIFMN</sequence>
<dbReference type="Gene3D" id="2.60.40.2130">
    <property type="entry name" value="F-spondin domain"/>
    <property type="match status" value="2"/>
</dbReference>
<dbReference type="NCBIfam" id="NF038123">
    <property type="entry name" value="NF038123_dom"/>
    <property type="match status" value="2"/>
</dbReference>
<gene>
    <name evidence="2" type="ORF">P5673_008127</name>
</gene>
<feature type="domain" description="Spondin" evidence="1">
    <location>
        <begin position="1"/>
        <end position="115"/>
    </location>
</feature>
<name>A0AAD9VAI1_ACRCE</name>
<dbReference type="GO" id="GO:0031012">
    <property type="term" value="C:extracellular matrix"/>
    <property type="evidence" value="ECO:0007669"/>
    <property type="project" value="TreeGrafter"/>
</dbReference>
<dbReference type="EMBL" id="JARQWQ010000014">
    <property type="protein sequence ID" value="KAK2567333.1"/>
    <property type="molecule type" value="Genomic_DNA"/>
</dbReference>
<evidence type="ECO:0000313" key="2">
    <source>
        <dbReference type="EMBL" id="KAK2567333.1"/>
    </source>
</evidence>
<feature type="domain" description="Spondin" evidence="1">
    <location>
        <begin position="132"/>
        <end position="327"/>
    </location>
</feature>
<dbReference type="PANTHER" id="PTHR11311">
    <property type="entry name" value="SPONDIN"/>
    <property type="match status" value="1"/>
</dbReference>
<dbReference type="PROSITE" id="PS51020">
    <property type="entry name" value="SPONDIN"/>
    <property type="match status" value="2"/>
</dbReference>